<protein>
    <recommendedName>
        <fullName evidence="5">Sporulation and spore germination</fullName>
    </recommendedName>
</protein>
<dbReference type="RefSeq" id="WP_091684283.1">
    <property type="nucleotide sequence ID" value="NZ_BAABFM010000006.1"/>
</dbReference>
<feature type="compositionally biased region" description="Polar residues" evidence="1">
    <location>
        <begin position="27"/>
        <end position="40"/>
    </location>
</feature>
<name>A0A1I5CNG3_9FIRM</name>
<evidence type="ECO:0000313" key="4">
    <source>
        <dbReference type="Proteomes" id="UP000198806"/>
    </source>
</evidence>
<dbReference type="Proteomes" id="UP000198806">
    <property type="component" value="Unassembled WGS sequence"/>
</dbReference>
<evidence type="ECO:0000256" key="1">
    <source>
        <dbReference type="SAM" id="MobiDB-lite"/>
    </source>
</evidence>
<evidence type="ECO:0000313" key="3">
    <source>
        <dbReference type="EMBL" id="SFN88443.1"/>
    </source>
</evidence>
<evidence type="ECO:0000256" key="2">
    <source>
        <dbReference type="SAM" id="SignalP"/>
    </source>
</evidence>
<feature type="region of interest" description="Disordered" evidence="1">
    <location>
        <begin position="27"/>
        <end position="56"/>
    </location>
</feature>
<accession>A0A1I5CNG3</accession>
<gene>
    <name evidence="3" type="ORF">SAMN04489757_103169</name>
</gene>
<dbReference type="EMBL" id="FOWD01000003">
    <property type="protein sequence ID" value="SFN88443.1"/>
    <property type="molecule type" value="Genomic_DNA"/>
</dbReference>
<proteinExistence type="predicted"/>
<keyword evidence="2" id="KW-0732">Signal</keyword>
<feature type="signal peptide" evidence="2">
    <location>
        <begin position="1"/>
        <end position="26"/>
    </location>
</feature>
<organism evidence="3 4">
    <name type="scientific">Anaerocolumna aminovalerica</name>
    <dbReference type="NCBI Taxonomy" id="1527"/>
    <lineage>
        <taxon>Bacteria</taxon>
        <taxon>Bacillati</taxon>
        <taxon>Bacillota</taxon>
        <taxon>Clostridia</taxon>
        <taxon>Lachnospirales</taxon>
        <taxon>Lachnospiraceae</taxon>
        <taxon>Anaerocolumna</taxon>
    </lineage>
</organism>
<dbReference type="OrthoDB" id="2046760at2"/>
<reference evidence="3 4" key="1">
    <citation type="submission" date="2016-10" db="EMBL/GenBank/DDBJ databases">
        <authorList>
            <person name="de Groot N.N."/>
        </authorList>
    </citation>
    <scope>NUCLEOTIDE SEQUENCE [LARGE SCALE GENOMIC DNA]</scope>
    <source>
        <strain evidence="3 4">DSM 1283</strain>
    </source>
</reference>
<dbReference type="STRING" id="1527.SAMN04489757_103169"/>
<evidence type="ECO:0008006" key="5">
    <source>
        <dbReference type="Google" id="ProtNLM"/>
    </source>
</evidence>
<sequence>MKKNSIMKVGMILSISCMLFITGCTSNTNKSNEGTPNTQIDTTEEKKTGEDTANTENKILSDVPDKDKKAEVLGEKEIVAPVANKEIPIYTFNDISLEIEPAIALVPEETELTPELVVDMVVDSFADRSVTVGIHEIAIEKDTVIVSFLSDQAPLVNVGSSLETTILDAIAQSIIENFPQYPKVIYRVEGKNYESGHYKFEINEVYLDGNTSK</sequence>
<feature type="chain" id="PRO_5039647680" description="Sporulation and spore germination" evidence="2">
    <location>
        <begin position="27"/>
        <end position="213"/>
    </location>
</feature>
<dbReference type="AlphaFoldDB" id="A0A1I5CNG3"/>
<keyword evidence="4" id="KW-1185">Reference proteome</keyword>
<dbReference type="PROSITE" id="PS51257">
    <property type="entry name" value="PROKAR_LIPOPROTEIN"/>
    <property type="match status" value="1"/>
</dbReference>